<dbReference type="EMBL" id="NWMW01000001">
    <property type="protein sequence ID" value="PCD03695.1"/>
    <property type="molecule type" value="Genomic_DNA"/>
</dbReference>
<gene>
    <name evidence="2" type="ORF">COC42_04905</name>
</gene>
<name>A0A2A4B6Z5_9SPHN</name>
<evidence type="ECO:0008006" key="4">
    <source>
        <dbReference type="Google" id="ProtNLM"/>
    </source>
</evidence>
<protein>
    <recommendedName>
        <fullName evidence="4">Transporter</fullName>
    </recommendedName>
</protein>
<dbReference type="AlphaFoldDB" id="A0A2A4B6Z5"/>
<feature type="chain" id="PRO_5012019965" description="Transporter" evidence="1">
    <location>
        <begin position="22"/>
        <end position="261"/>
    </location>
</feature>
<organism evidence="2 3">
    <name type="scientific">Sphingomonas spermidinifaciens</name>
    <dbReference type="NCBI Taxonomy" id="1141889"/>
    <lineage>
        <taxon>Bacteria</taxon>
        <taxon>Pseudomonadati</taxon>
        <taxon>Pseudomonadota</taxon>
        <taxon>Alphaproteobacteria</taxon>
        <taxon>Sphingomonadales</taxon>
        <taxon>Sphingomonadaceae</taxon>
        <taxon>Sphingomonas</taxon>
    </lineage>
</organism>
<dbReference type="InterPro" id="IPR025737">
    <property type="entry name" value="FApF"/>
</dbReference>
<feature type="signal peptide" evidence="1">
    <location>
        <begin position="1"/>
        <end position="21"/>
    </location>
</feature>
<comment type="caution">
    <text evidence="2">The sequence shown here is derived from an EMBL/GenBank/DDBJ whole genome shotgun (WGS) entry which is preliminary data.</text>
</comment>
<reference evidence="2 3" key="1">
    <citation type="submission" date="2017-09" db="EMBL/GenBank/DDBJ databases">
        <title>Sphingomonas spermidinifaciens 9NM-10, whole genome shotgun sequence.</title>
        <authorList>
            <person name="Feng G."/>
            <person name="Zhu H."/>
        </authorList>
    </citation>
    <scope>NUCLEOTIDE SEQUENCE [LARGE SCALE GENOMIC DNA]</scope>
    <source>
        <strain evidence="2 3">9NM-10</strain>
    </source>
</reference>
<accession>A0A2A4B6Z5</accession>
<evidence type="ECO:0000313" key="2">
    <source>
        <dbReference type="EMBL" id="PCD03695.1"/>
    </source>
</evidence>
<proteinExistence type="predicted"/>
<evidence type="ECO:0000256" key="1">
    <source>
        <dbReference type="SAM" id="SignalP"/>
    </source>
</evidence>
<dbReference type="RefSeq" id="WP_096342099.1">
    <property type="nucleotide sequence ID" value="NZ_NWMW01000001.1"/>
</dbReference>
<evidence type="ECO:0000313" key="3">
    <source>
        <dbReference type="Proteomes" id="UP000218366"/>
    </source>
</evidence>
<dbReference type="Proteomes" id="UP000218366">
    <property type="component" value="Unassembled WGS sequence"/>
</dbReference>
<dbReference type="Pfam" id="PF13557">
    <property type="entry name" value="Phenol_MetA_deg"/>
    <property type="match status" value="1"/>
</dbReference>
<dbReference type="OrthoDB" id="189778at2"/>
<keyword evidence="3" id="KW-1185">Reference proteome</keyword>
<sequence length="261" mass="26796">MKRRDLPLLAALTAVAAPAPAQDEPICADRPGVGTPPCVTERGRVVAELGAVSWTLDREGGARTDTIVAGDVLTRIGIGGGTELQLGWTAFGHVRGRMDGAVESVSGIGDVTVGVLKGVVDGDGVALSVLGRATLPLGGAAIGAGDWSASLLVPVEVDLGGPLSLGLTPSIAAEVDQDRRGRHLAYGLVTGLTADFETHLFGIELAVDRDDDPAGQGTPMVLAFSGGWRPDPNLQFDAGTNLGLNDDADDLQLYVGLSKRF</sequence>
<keyword evidence="1" id="KW-0732">Signal</keyword>